<proteinExistence type="predicted"/>
<feature type="compositionally biased region" description="Basic residues" evidence="1">
    <location>
        <begin position="220"/>
        <end position="231"/>
    </location>
</feature>
<dbReference type="PANTHER" id="PTHR40619">
    <property type="entry name" value="FUNGAL STAND N-TERMINAL GOODBYE DOMAIN-CONTAINING PROTEIN"/>
    <property type="match status" value="1"/>
</dbReference>
<dbReference type="Proteomes" id="UP001610563">
    <property type="component" value="Unassembled WGS sequence"/>
</dbReference>
<reference evidence="2 3" key="1">
    <citation type="submission" date="2024-07" db="EMBL/GenBank/DDBJ databases">
        <title>Section-level genome sequencing and comparative genomics of Aspergillus sections Usti and Cavernicolus.</title>
        <authorList>
            <consortium name="Lawrence Berkeley National Laboratory"/>
            <person name="Nybo J.L."/>
            <person name="Vesth T.C."/>
            <person name="Theobald S."/>
            <person name="Frisvad J.C."/>
            <person name="Larsen T.O."/>
            <person name="Kjaerboelling I."/>
            <person name="Rothschild-Mancinelli K."/>
            <person name="Lyhne E.K."/>
            <person name="Kogle M.E."/>
            <person name="Barry K."/>
            <person name="Clum A."/>
            <person name="Na H."/>
            <person name="Ledsgaard L."/>
            <person name="Lin J."/>
            <person name="Lipzen A."/>
            <person name="Kuo A."/>
            <person name="Riley R."/>
            <person name="Mondo S."/>
            <person name="Labutti K."/>
            <person name="Haridas S."/>
            <person name="Pangalinan J."/>
            <person name="Salamov A.A."/>
            <person name="Simmons B.A."/>
            <person name="Magnuson J.K."/>
            <person name="Chen J."/>
            <person name="Drula E."/>
            <person name="Henrissat B."/>
            <person name="Wiebenga A."/>
            <person name="Lubbers R.J."/>
            <person name="Gomes A.C."/>
            <person name="Makela M.R."/>
            <person name="Stajich J."/>
            <person name="Grigoriev I.V."/>
            <person name="Mortensen U.H."/>
            <person name="De Vries R.P."/>
            <person name="Baker S.E."/>
            <person name="Andersen M.R."/>
        </authorList>
    </citation>
    <scope>NUCLEOTIDE SEQUENCE [LARGE SCALE GENOMIC DNA]</scope>
    <source>
        <strain evidence="2 3">CBS 209.92</strain>
    </source>
</reference>
<evidence type="ECO:0000256" key="1">
    <source>
        <dbReference type="SAM" id="MobiDB-lite"/>
    </source>
</evidence>
<dbReference type="EMBL" id="JBFTWV010000024">
    <property type="protein sequence ID" value="KAL2796684.1"/>
    <property type="molecule type" value="Genomic_DNA"/>
</dbReference>
<feature type="compositionally biased region" description="Basic and acidic residues" evidence="1">
    <location>
        <begin position="208"/>
        <end position="219"/>
    </location>
</feature>
<gene>
    <name evidence="2" type="ORF">BJX66DRAFT_128261</name>
</gene>
<accession>A0ABR4GCE3</accession>
<comment type="caution">
    <text evidence="2">The sequence shown here is derived from an EMBL/GenBank/DDBJ whole genome shotgun (WGS) entry which is preliminary data.</text>
</comment>
<evidence type="ECO:0000313" key="2">
    <source>
        <dbReference type="EMBL" id="KAL2796684.1"/>
    </source>
</evidence>
<name>A0ABR4GCE3_9EURO</name>
<keyword evidence="3" id="KW-1185">Reference proteome</keyword>
<feature type="region of interest" description="Disordered" evidence="1">
    <location>
        <begin position="208"/>
        <end position="236"/>
    </location>
</feature>
<evidence type="ECO:0000313" key="3">
    <source>
        <dbReference type="Proteomes" id="UP001610563"/>
    </source>
</evidence>
<dbReference type="PANTHER" id="PTHR40619:SF3">
    <property type="entry name" value="FUNGAL STAND N-TERMINAL GOODBYE DOMAIN-CONTAINING PROTEIN"/>
    <property type="match status" value="1"/>
</dbReference>
<organism evidence="2 3">
    <name type="scientific">Aspergillus keveii</name>
    <dbReference type="NCBI Taxonomy" id="714993"/>
    <lineage>
        <taxon>Eukaryota</taxon>
        <taxon>Fungi</taxon>
        <taxon>Dikarya</taxon>
        <taxon>Ascomycota</taxon>
        <taxon>Pezizomycotina</taxon>
        <taxon>Eurotiomycetes</taxon>
        <taxon>Eurotiomycetidae</taxon>
        <taxon>Eurotiales</taxon>
        <taxon>Aspergillaceae</taxon>
        <taxon>Aspergillus</taxon>
        <taxon>Aspergillus subgen. Nidulantes</taxon>
    </lineage>
</organism>
<feature type="region of interest" description="Disordered" evidence="1">
    <location>
        <begin position="684"/>
        <end position="706"/>
    </location>
</feature>
<sequence length="706" mass="80011">MALAERPHDLDWADPGPKELVRAATFISEEGQDIHDGLGGSSQFDIERAAFVHFRPYLQLEQELRLCLPTTLCIEAGEAESSWEDMLEQIQEMETTYRGRKSGFWHSIWHKAGENRGEIEGWVVLIPDTCGLAVVKVGLAVVFKLAEHSAEKCRKICEAFEALRDVLDGVDPKRTSFSTNKKVRESGDRLYQGIVEAIRDMIVLLSPEKPEKPADDGTTKRRFNLIKRRPKRPDPEEILQRLQQQIKDFQRALGIARDKAIENTEVMTQANGAQTYLARRELKATKDNTECLKTSMKEHGGQLTKMDGRLGQMHRDVGHIASHGNKAAKEMRRMRENTKRTDQRISNIENMVSRALGQRNAIAEREMALQDDQLESRNGVLALLMEQQRNIALLQQRLSRQQKRGAVVSRDRFCQILAQPSWMDEDAPDLEDMFQHPNRDLEQALLQKGRFKPSVQGQVQSLLRHKRLPEWLNSHSPDLLLVDANLRSGGLERLSAVSVFCATFITCMIKVRPEDVTVHFFCGQHLAPRDPWNGPNGLVRSLILQLLMNLVDMKRLSLDFVNDRGFLSDLEEHDLSSLCDALYYIVSQFPADTMVYVIIDHVSAFDTENLFRDLSLVLEYLQDMVEDANLIPVFKVLLTNPMQSSRRMKELSVIEDPDRIVTLSPMNSVALQINSLAVESQLLRPSTPTPSLSSGGRSRAGSATSF</sequence>
<protein>
    <submittedName>
        <fullName evidence="2">Uncharacterized protein</fullName>
    </submittedName>
</protein>